<evidence type="ECO:0000256" key="1">
    <source>
        <dbReference type="ARBA" id="ARBA00005662"/>
    </source>
</evidence>
<dbReference type="PANTHER" id="PTHR33393:SF13">
    <property type="entry name" value="PGA BIOSYNTHESIS PROTEIN CAPA"/>
    <property type="match status" value="1"/>
</dbReference>
<dbReference type="CDD" id="cd07381">
    <property type="entry name" value="MPP_CapA"/>
    <property type="match status" value="1"/>
</dbReference>
<protein>
    <submittedName>
        <fullName evidence="5">CapA family protein</fullName>
    </submittedName>
</protein>
<name>A0A328TYR0_9BACL</name>
<sequence>MQSRSESRQLQKQQRARRMKRLFAINLILLLIIGALAVVYAVQRQDGSGKPNTAADQGTAANDAASETEQANTDEKESASADHSSGNQAAEESGTDSSAGNQGSNEQAEEGHPSDDPASGGKAEEEPPAKDGEQGQDSSEGGTAAGTASKVRLAFTGDVLLAASVEKLMLSNGYDYPYEKVLNYLKAPDFMAVNLETPVTLRGTPAKNKQYVYKSSPDALPALKEAGIDIVNLANNHTLDQGEEGLFDTIAHLDEAGIPNMGAGRDEIEAFKPVLLEKGGISVAYVGLTRVVPVASWKAGKTHPGLAETYDSTRAVAAIKQAAKQADIVVVMVHWGIEREDWPNNDQKRLAHEYIDAGADLVIGSHPHVLQGFESYKGKWIAYSLGNFIFSGMKPDKTKDTGVLDAACDVKGDCSLKFHPMRASMSQPAPLAGEEGKALLKRLSSISMHAAVDKAGNVQPKE</sequence>
<accession>A0A328TYR0</accession>
<dbReference type="InterPro" id="IPR019079">
    <property type="entry name" value="Capsule_synth_CapA"/>
</dbReference>
<keyword evidence="3" id="KW-0812">Transmembrane</keyword>
<dbReference type="RefSeq" id="WP_112883887.1">
    <property type="nucleotide sequence ID" value="NZ_QLUW01000003.1"/>
</dbReference>
<proteinExistence type="inferred from homology"/>
<feature type="compositionally biased region" description="Basic and acidic residues" evidence="2">
    <location>
        <begin position="122"/>
        <end position="133"/>
    </location>
</feature>
<evidence type="ECO:0000256" key="3">
    <source>
        <dbReference type="SAM" id="Phobius"/>
    </source>
</evidence>
<dbReference type="AlphaFoldDB" id="A0A328TYR0"/>
<feature type="compositionally biased region" description="Polar residues" evidence="2">
    <location>
        <begin position="81"/>
        <end position="106"/>
    </location>
</feature>
<dbReference type="OrthoDB" id="9810906at2"/>
<evidence type="ECO:0000313" key="5">
    <source>
        <dbReference type="EMBL" id="RAP75520.1"/>
    </source>
</evidence>
<feature type="region of interest" description="Disordered" evidence="2">
    <location>
        <begin position="46"/>
        <end position="145"/>
    </location>
</feature>
<comment type="caution">
    <text evidence="5">The sequence shown here is derived from an EMBL/GenBank/DDBJ whole genome shotgun (WGS) entry which is preliminary data.</text>
</comment>
<keyword evidence="3" id="KW-1133">Transmembrane helix</keyword>
<feature type="transmembrane region" description="Helical" evidence="3">
    <location>
        <begin position="21"/>
        <end position="42"/>
    </location>
</feature>
<evidence type="ECO:0000256" key="2">
    <source>
        <dbReference type="SAM" id="MobiDB-lite"/>
    </source>
</evidence>
<dbReference type="SMART" id="SM00854">
    <property type="entry name" value="PGA_cap"/>
    <property type="match status" value="1"/>
</dbReference>
<feature type="compositionally biased region" description="Low complexity" evidence="2">
    <location>
        <begin position="52"/>
        <end position="65"/>
    </location>
</feature>
<keyword evidence="3" id="KW-0472">Membrane</keyword>
<evidence type="ECO:0000313" key="6">
    <source>
        <dbReference type="Proteomes" id="UP000249260"/>
    </source>
</evidence>
<dbReference type="Pfam" id="PF09587">
    <property type="entry name" value="PGA_cap"/>
    <property type="match status" value="1"/>
</dbReference>
<evidence type="ECO:0000259" key="4">
    <source>
        <dbReference type="SMART" id="SM00854"/>
    </source>
</evidence>
<dbReference type="SUPFAM" id="SSF56300">
    <property type="entry name" value="Metallo-dependent phosphatases"/>
    <property type="match status" value="1"/>
</dbReference>
<gene>
    <name evidence="5" type="ORF">DL346_19480</name>
</gene>
<keyword evidence="6" id="KW-1185">Reference proteome</keyword>
<dbReference type="InterPro" id="IPR029052">
    <property type="entry name" value="Metallo-depent_PP-like"/>
</dbReference>
<feature type="domain" description="Capsule synthesis protein CapA" evidence="4">
    <location>
        <begin position="152"/>
        <end position="392"/>
    </location>
</feature>
<reference evidence="5 6" key="1">
    <citation type="submission" date="2018-06" db="EMBL/GenBank/DDBJ databases">
        <title>Paenibacillus montanisoli sp. nov., isolated from mountain area soil.</title>
        <authorList>
            <person name="Wu M."/>
        </authorList>
    </citation>
    <scope>NUCLEOTIDE SEQUENCE [LARGE SCALE GENOMIC DNA]</scope>
    <source>
        <strain evidence="5 6">RA17</strain>
    </source>
</reference>
<dbReference type="Proteomes" id="UP000249260">
    <property type="component" value="Unassembled WGS sequence"/>
</dbReference>
<organism evidence="5 6">
    <name type="scientific">Paenibacillus montanisoli</name>
    <dbReference type="NCBI Taxonomy" id="2081970"/>
    <lineage>
        <taxon>Bacteria</taxon>
        <taxon>Bacillati</taxon>
        <taxon>Bacillota</taxon>
        <taxon>Bacilli</taxon>
        <taxon>Bacillales</taxon>
        <taxon>Paenibacillaceae</taxon>
        <taxon>Paenibacillus</taxon>
    </lineage>
</organism>
<dbReference type="EMBL" id="QLUW01000003">
    <property type="protein sequence ID" value="RAP75520.1"/>
    <property type="molecule type" value="Genomic_DNA"/>
</dbReference>
<dbReference type="InterPro" id="IPR052169">
    <property type="entry name" value="CW_Biosynth-Accessory"/>
</dbReference>
<dbReference type="PANTHER" id="PTHR33393">
    <property type="entry name" value="POLYGLUTAMINE SYNTHESIS ACCESSORY PROTEIN RV0574C-RELATED"/>
    <property type="match status" value="1"/>
</dbReference>
<comment type="similarity">
    <text evidence="1">Belongs to the CapA family.</text>
</comment>
<dbReference type="Gene3D" id="3.60.21.10">
    <property type="match status" value="1"/>
</dbReference>